<evidence type="ECO:0000313" key="2">
    <source>
        <dbReference type="Proteomes" id="UP000789525"/>
    </source>
</evidence>
<gene>
    <name evidence="1" type="ORF">ACOLOM_LOCUS6696</name>
</gene>
<comment type="caution">
    <text evidence="1">The sequence shown here is derived from an EMBL/GenBank/DDBJ whole genome shotgun (WGS) entry which is preliminary data.</text>
</comment>
<keyword evidence="2" id="KW-1185">Reference proteome</keyword>
<sequence length="277" mass="31307">MEEENPPIKQEPIEEFATLTPERNHRQTIPLRGPSDKIKLEPERASIHDWLSKLPASKHVFGSTSTVTTNDANLCEPDDAGTEASTSAAIPKTNSKTKQTAIRSIPASHKKTTTKTRQRRILKKSVKETSGGRGKDVNKLSSSVNEGMVKTIKRTRRVKRKEVDYREPAAAESSTPRKMNLGNEKEPKRIKESKVLGELECSDEILEKKREFQSLLESFDQKALDAYNAYEDLIKELNKSAPGLNIIIEPSKMYNKHFIHTLMGFDEDEDPKKFTAF</sequence>
<evidence type="ECO:0000313" key="1">
    <source>
        <dbReference type="EMBL" id="CAG8601536.1"/>
    </source>
</evidence>
<proteinExistence type="predicted"/>
<dbReference type="Proteomes" id="UP000789525">
    <property type="component" value="Unassembled WGS sequence"/>
</dbReference>
<accession>A0ACA9MQ71</accession>
<organism evidence="1 2">
    <name type="scientific">Acaulospora colombiana</name>
    <dbReference type="NCBI Taxonomy" id="27376"/>
    <lineage>
        <taxon>Eukaryota</taxon>
        <taxon>Fungi</taxon>
        <taxon>Fungi incertae sedis</taxon>
        <taxon>Mucoromycota</taxon>
        <taxon>Glomeromycotina</taxon>
        <taxon>Glomeromycetes</taxon>
        <taxon>Diversisporales</taxon>
        <taxon>Acaulosporaceae</taxon>
        <taxon>Acaulospora</taxon>
    </lineage>
</organism>
<name>A0ACA9MQ71_9GLOM</name>
<dbReference type="EMBL" id="CAJVPT010014091">
    <property type="protein sequence ID" value="CAG8601536.1"/>
    <property type="molecule type" value="Genomic_DNA"/>
</dbReference>
<reference evidence="1" key="1">
    <citation type="submission" date="2021-06" db="EMBL/GenBank/DDBJ databases">
        <authorList>
            <person name="Kallberg Y."/>
            <person name="Tangrot J."/>
            <person name="Rosling A."/>
        </authorList>
    </citation>
    <scope>NUCLEOTIDE SEQUENCE</scope>
    <source>
        <strain evidence="1">CL356</strain>
    </source>
</reference>
<protein>
    <submittedName>
        <fullName evidence="1">1602_t:CDS:1</fullName>
    </submittedName>
</protein>